<accession>A0A9D4F8C3</accession>
<gene>
    <name evidence="1" type="ORF">DPMN_146674</name>
</gene>
<dbReference type="AlphaFoldDB" id="A0A9D4F8C3"/>
<proteinExistence type="predicted"/>
<keyword evidence="2" id="KW-1185">Reference proteome</keyword>
<comment type="caution">
    <text evidence="1">The sequence shown here is derived from an EMBL/GenBank/DDBJ whole genome shotgun (WGS) entry which is preliminary data.</text>
</comment>
<dbReference type="Proteomes" id="UP000828390">
    <property type="component" value="Unassembled WGS sequence"/>
</dbReference>
<name>A0A9D4F8C3_DREPO</name>
<sequence>MIRGENCTPTEVPAPRPGWVEEAINIKQRRPSLNRDEGLELPPVYNSLLVSRNHPTSRDSLN</sequence>
<evidence type="ECO:0000313" key="2">
    <source>
        <dbReference type="Proteomes" id="UP000828390"/>
    </source>
</evidence>
<reference evidence="1" key="1">
    <citation type="journal article" date="2019" name="bioRxiv">
        <title>The Genome of the Zebra Mussel, Dreissena polymorpha: A Resource for Invasive Species Research.</title>
        <authorList>
            <person name="McCartney M.A."/>
            <person name="Auch B."/>
            <person name="Kono T."/>
            <person name="Mallez S."/>
            <person name="Zhang Y."/>
            <person name="Obille A."/>
            <person name="Becker A."/>
            <person name="Abrahante J.E."/>
            <person name="Garbe J."/>
            <person name="Badalamenti J.P."/>
            <person name="Herman A."/>
            <person name="Mangelson H."/>
            <person name="Liachko I."/>
            <person name="Sullivan S."/>
            <person name="Sone E.D."/>
            <person name="Koren S."/>
            <person name="Silverstein K.A.T."/>
            <person name="Beckman K.B."/>
            <person name="Gohl D.M."/>
        </authorList>
    </citation>
    <scope>NUCLEOTIDE SEQUENCE</scope>
    <source>
        <strain evidence="1">Duluth1</strain>
        <tissue evidence="1">Whole animal</tissue>
    </source>
</reference>
<dbReference type="EMBL" id="JAIWYP010000007">
    <property type="protein sequence ID" value="KAH3793169.1"/>
    <property type="molecule type" value="Genomic_DNA"/>
</dbReference>
<organism evidence="1 2">
    <name type="scientific">Dreissena polymorpha</name>
    <name type="common">Zebra mussel</name>
    <name type="synonym">Mytilus polymorpha</name>
    <dbReference type="NCBI Taxonomy" id="45954"/>
    <lineage>
        <taxon>Eukaryota</taxon>
        <taxon>Metazoa</taxon>
        <taxon>Spiralia</taxon>
        <taxon>Lophotrochozoa</taxon>
        <taxon>Mollusca</taxon>
        <taxon>Bivalvia</taxon>
        <taxon>Autobranchia</taxon>
        <taxon>Heteroconchia</taxon>
        <taxon>Euheterodonta</taxon>
        <taxon>Imparidentia</taxon>
        <taxon>Neoheterodontei</taxon>
        <taxon>Myida</taxon>
        <taxon>Dreissenoidea</taxon>
        <taxon>Dreissenidae</taxon>
        <taxon>Dreissena</taxon>
    </lineage>
</organism>
<protein>
    <submittedName>
        <fullName evidence="1">Uncharacterized protein</fullName>
    </submittedName>
</protein>
<evidence type="ECO:0000313" key="1">
    <source>
        <dbReference type="EMBL" id="KAH3793169.1"/>
    </source>
</evidence>
<reference evidence="1" key="2">
    <citation type="submission" date="2020-11" db="EMBL/GenBank/DDBJ databases">
        <authorList>
            <person name="McCartney M.A."/>
            <person name="Auch B."/>
            <person name="Kono T."/>
            <person name="Mallez S."/>
            <person name="Becker A."/>
            <person name="Gohl D.M."/>
            <person name="Silverstein K.A.T."/>
            <person name="Koren S."/>
            <person name="Bechman K.B."/>
            <person name="Herman A."/>
            <person name="Abrahante J.E."/>
            <person name="Garbe J."/>
        </authorList>
    </citation>
    <scope>NUCLEOTIDE SEQUENCE</scope>
    <source>
        <strain evidence="1">Duluth1</strain>
        <tissue evidence="1">Whole animal</tissue>
    </source>
</reference>